<organism evidence="2 3">
    <name type="scientific">Xanthomonas sacchari</name>
    <dbReference type="NCBI Taxonomy" id="56458"/>
    <lineage>
        <taxon>Bacteria</taxon>
        <taxon>Pseudomonadati</taxon>
        <taxon>Pseudomonadota</taxon>
        <taxon>Gammaproteobacteria</taxon>
        <taxon>Lysobacterales</taxon>
        <taxon>Lysobacteraceae</taxon>
        <taxon>Xanthomonas</taxon>
    </lineage>
</organism>
<feature type="region of interest" description="Disordered" evidence="1">
    <location>
        <begin position="1"/>
        <end position="20"/>
    </location>
</feature>
<feature type="region of interest" description="Disordered" evidence="1">
    <location>
        <begin position="182"/>
        <end position="205"/>
    </location>
</feature>
<name>A0ABT3DU24_9XANT</name>
<gene>
    <name evidence="2" type="ORF">NB700_001427</name>
</gene>
<proteinExistence type="predicted"/>
<sequence length="223" mass="24030">MPPSPPNPSAVSRYGASAGDTIARKTRPQCIEDIDARPTAFLVGPLQRDKTLPVTPSRLRPLLQESEVVRCRCHVGRMDSRRSGTCRCSGSAATFGLQRVVAEALPTKRATPHDADAMSSPWMRAEAACAAARDQRRPSARHASRLRPLLHVHGSAVPERRANNILRGADTGQRRGLMRRRFSRQAWSAGSSARRSGRSGRAGFPASRCALLPIPGCRPGAGG</sequence>
<feature type="compositionally biased region" description="Low complexity" evidence="1">
    <location>
        <begin position="184"/>
        <end position="205"/>
    </location>
</feature>
<evidence type="ECO:0000256" key="1">
    <source>
        <dbReference type="SAM" id="MobiDB-lite"/>
    </source>
</evidence>
<accession>A0ABT3DU24</accession>
<dbReference type="EMBL" id="JANFWR010000007">
    <property type="protein sequence ID" value="MCW0398871.1"/>
    <property type="molecule type" value="Genomic_DNA"/>
</dbReference>
<evidence type="ECO:0000313" key="3">
    <source>
        <dbReference type="Proteomes" id="UP001320843"/>
    </source>
</evidence>
<keyword evidence="3" id="KW-1185">Reference proteome</keyword>
<reference evidence="2 3" key="1">
    <citation type="submission" date="2022-06" db="EMBL/GenBank/DDBJ databases">
        <title>Dynamics of rice microbiomes reveals core vertical transmitted seed endophytes.</title>
        <authorList>
            <person name="Liao K."/>
            <person name="Zhang X."/>
        </authorList>
    </citation>
    <scope>NUCLEOTIDE SEQUENCE [LARGE SCALE GENOMIC DNA]</scope>
    <source>
        <strain evidence="2 3">YT10-10-1</strain>
    </source>
</reference>
<dbReference type="Proteomes" id="UP001320843">
    <property type="component" value="Unassembled WGS sequence"/>
</dbReference>
<protein>
    <submittedName>
        <fullName evidence="2">Uncharacterized protein</fullName>
    </submittedName>
</protein>
<evidence type="ECO:0000313" key="2">
    <source>
        <dbReference type="EMBL" id="MCW0398871.1"/>
    </source>
</evidence>
<comment type="caution">
    <text evidence="2">The sequence shown here is derived from an EMBL/GenBank/DDBJ whole genome shotgun (WGS) entry which is preliminary data.</text>
</comment>